<evidence type="ECO:0000256" key="13">
    <source>
        <dbReference type="PIRSR" id="PIRSR602401-1"/>
    </source>
</evidence>
<evidence type="ECO:0000256" key="4">
    <source>
        <dbReference type="ARBA" id="ARBA00010617"/>
    </source>
</evidence>
<dbReference type="PRINTS" id="PR00463">
    <property type="entry name" value="EP450I"/>
</dbReference>
<dbReference type="PANTHER" id="PTHR46300:SF7">
    <property type="entry name" value="P450, PUTATIVE (EUROFUNG)-RELATED"/>
    <property type="match status" value="1"/>
</dbReference>
<dbReference type="EMBL" id="RWJN01000041">
    <property type="protein sequence ID" value="TCD69432.1"/>
    <property type="molecule type" value="Genomic_DNA"/>
</dbReference>
<keyword evidence="10 13" id="KW-0408">Iron</keyword>
<gene>
    <name evidence="16" type="ORF">EIP91_007557</name>
</gene>
<evidence type="ECO:0008006" key="18">
    <source>
        <dbReference type="Google" id="ProtNLM"/>
    </source>
</evidence>
<dbReference type="InterPro" id="IPR001128">
    <property type="entry name" value="Cyt_P450"/>
</dbReference>
<comment type="subcellular location">
    <subcellularLocation>
        <location evidence="2">Membrane</location>
        <topology evidence="2">Single-pass membrane protein</topology>
    </subcellularLocation>
</comment>
<dbReference type="OrthoDB" id="2789670at2759"/>
<evidence type="ECO:0000256" key="8">
    <source>
        <dbReference type="ARBA" id="ARBA00022989"/>
    </source>
</evidence>
<sequence>MLRVWHQWEARFELCVSYFPSCMALALCLAVWCARTLKTTLPLPPGPRGLPIIGNALQLPNDYHEYEFSEWSDQYGDIAFVKFFRTPAIIIGSAQIAKDLMEKRSNIYSDRPNLVYIREMLGYKYELPFIRYGPRFRQIRKWFHDVFEVKAALHKYEPLQRREALVVLDNLLEKPEGYVAHFNRSSIILEVIYGHRVTSDNDRFMLRAREAIYALSHAGSPGSHVVDFFPFLRYYPEWLPGAGFKHTAKKIHDMRAVMMDPPHRSVKSQVVTNTMTTFMLAMVLHPDVLRKAQDEIDRVLGSRRLPRLDDRPSLPYLECVIKEVYRWRPAVPMTIHASTRDDEYEGYRIPSGSTLVVNIWRMSQDRNMYPSPEKFNPERFVGAPDDHDPRHYMFGFGRRICPGQYFADSSVFLVLASLTATMDISKARDESGRPITPPVEFISGISTQPKPFRCTITPRSKQVVDLIRG</sequence>
<evidence type="ECO:0000313" key="17">
    <source>
        <dbReference type="Proteomes" id="UP000292702"/>
    </source>
</evidence>
<evidence type="ECO:0000256" key="10">
    <source>
        <dbReference type="ARBA" id="ARBA00023004"/>
    </source>
</evidence>
<keyword evidence="8 15" id="KW-1133">Transmembrane helix</keyword>
<dbReference type="STRING" id="92696.A0A4R0RQI7"/>
<dbReference type="InterPro" id="IPR002401">
    <property type="entry name" value="Cyt_P450_E_grp-I"/>
</dbReference>
<dbReference type="GO" id="GO:0005506">
    <property type="term" value="F:iron ion binding"/>
    <property type="evidence" value="ECO:0007669"/>
    <property type="project" value="InterPro"/>
</dbReference>
<organism evidence="16 17">
    <name type="scientific">Steccherinum ochraceum</name>
    <dbReference type="NCBI Taxonomy" id="92696"/>
    <lineage>
        <taxon>Eukaryota</taxon>
        <taxon>Fungi</taxon>
        <taxon>Dikarya</taxon>
        <taxon>Basidiomycota</taxon>
        <taxon>Agaricomycotina</taxon>
        <taxon>Agaricomycetes</taxon>
        <taxon>Polyporales</taxon>
        <taxon>Steccherinaceae</taxon>
        <taxon>Steccherinum</taxon>
    </lineage>
</organism>
<evidence type="ECO:0000256" key="11">
    <source>
        <dbReference type="ARBA" id="ARBA00023033"/>
    </source>
</evidence>
<evidence type="ECO:0000313" key="16">
    <source>
        <dbReference type="EMBL" id="TCD69432.1"/>
    </source>
</evidence>
<name>A0A4R0RQI7_9APHY</name>
<accession>A0A4R0RQI7</accession>
<keyword evidence="5 13" id="KW-0349">Heme</keyword>
<dbReference type="AlphaFoldDB" id="A0A4R0RQI7"/>
<dbReference type="PANTHER" id="PTHR46300">
    <property type="entry name" value="P450, PUTATIVE (EUROFUNG)-RELATED-RELATED"/>
    <property type="match status" value="1"/>
</dbReference>
<comment type="cofactor">
    <cofactor evidence="1 13">
        <name>heme</name>
        <dbReference type="ChEBI" id="CHEBI:30413"/>
    </cofactor>
</comment>
<dbReference type="GO" id="GO:0016705">
    <property type="term" value="F:oxidoreductase activity, acting on paired donors, with incorporation or reduction of molecular oxygen"/>
    <property type="evidence" value="ECO:0007669"/>
    <property type="project" value="InterPro"/>
</dbReference>
<comment type="similarity">
    <text evidence="4 14">Belongs to the cytochrome P450 family.</text>
</comment>
<dbReference type="InterPro" id="IPR050364">
    <property type="entry name" value="Cytochrome_P450_fung"/>
</dbReference>
<comment type="pathway">
    <text evidence="3">Secondary metabolite biosynthesis.</text>
</comment>
<dbReference type="InterPro" id="IPR036396">
    <property type="entry name" value="Cyt_P450_sf"/>
</dbReference>
<dbReference type="Gene3D" id="1.10.630.10">
    <property type="entry name" value="Cytochrome P450"/>
    <property type="match status" value="2"/>
</dbReference>
<evidence type="ECO:0000256" key="6">
    <source>
        <dbReference type="ARBA" id="ARBA00022692"/>
    </source>
</evidence>
<keyword evidence="9 14" id="KW-0560">Oxidoreductase</keyword>
<keyword evidence="12 15" id="KW-0472">Membrane</keyword>
<dbReference type="Proteomes" id="UP000292702">
    <property type="component" value="Unassembled WGS sequence"/>
</dbReference>
<dbReference type="GO" id="GO:0020037">
    <property type="term" value="F:heme binding"/>
    <property type="evidence" value="ECO:0007669"/>
    <property type="project" value="InterPro"/>
</dbReference>
<proteinExistence type="inferred from homology"/>
<dbReference type="SUPFAM" id="SSF48264">
    <property type="entry name" value="Cytochrome P450"/>
    <property type="match status" value="1"/>
</dbReference>
<feature type="transmembrane region" description="Helical" evidence="15">
    <location>
        <begin position="12"/>
        <end position="32"/>
    </location>
</feature>
<evidence type="ECO:0000256" key="7">
    <source>
        <dbReference type="ARBA" id="ARBA00022723"/>
    </source>
</evidence>
<keyword evidence="7 13" id="KW-0479">Metal-binding</keyword>
<evidence type="ECO:0000256" key="3">
    <source>
        <dbReference type="ARBA" id="ARBA00005179"/>
    </source>
</evidence>
<evidence type="ECO:0000256" key="9">
    <source>
        <dbReference type="ARBA" id="ARBA00023002"/>
    </source>
</evidence>
<evidence type="ECO:0000256" key="2">
    <source>
        <dbReference type="ARBA" id="ARBA00004167"/>
    </source>
</evidence>
<dbReference type="GO" id="GO:0004497">
    <property type="term" value="F:monooxygenase activity"/>
    <property type="evidence" value="ECO:0007669"/>
    <property type="project" value="UniProtKB-KW"/>
</dbReference>
<evidence type="ECO:0000256" key="1">
    <source>
        <dbReference type="ARBA" id="ARBA00001971"/>
    </source>
</evidence>
<evidence type="ECO:0000256" key="12">
    <source>
        <dbReference type="ARBA" id="ARBA00023136"/>
    </source>
</evidence>
<evidence type="ECO:0000256" key="15">
    <source>
        <dbReference type="SAM" id="Phobius"/>
    </source>
</evidence>
<keyword evidence="6 15" id="KW-0812">Transmembrane</keyword>
<dbReference type="CDD" id="cd11065">
    <property type="entry name" value="CYP64-like"/>
    <property type="match status" value="1"/>
</dbReference>
<dbReference type="PRINTS" id="PR00385">
    <property type="entry name" value="P450"/>
</dbReference>
<evidence type="ECO:0000256" key="5">
    <source>
        <dbReference type="ARBA" id="ARBA00022617"/>
    </source>
</evidence>
<keyword evidence="11 14" id="KW-0503">Monooxygenase</keyword>
<dbReference type="PROSITE" id="PS00086">
    <property type="entry name" value="CYTOCHROME_P450"/>
    <property type="match status" value="1"/>
</dbReference>
<keyword evidence="17" id="KW-1185">Reference proteome</keyword>
<evidence type="ECO:0000256" key="14">
    <source>
        <dbReference type="RuleBase" id="RU000461"/>
    </source>
</evidence>
<feature type="binding site" description="axial binding residue" evidence="13">
    <location>
        <position position="401"/>
    </location>
    <ligand>
        <name>heme</name>
        <dbReference type="ChEBI" id="CHEBI:30413"/>
    </ligand>
    <ligandPart>
        <name>Fe</name>
        <dbReference type="ChEBI" id="CHEBI:18248"/>
    </ligandPart>
</feature>
<comment type="caution">
    <text evidence="16">The sequence shown here is derived from an EMBL/GenBank/DDBJ whole genome shotgun (WGS) entry which is preliminary data.</text>
</comment>
<protein>
    <recommendedName>
        <fullName evidence="18">Cytochrome P450</fullName>
    </recommendedName>
</protein>
<reference evidence="16 17" key="1">
    <citation type="submission" date="2018-11" db="EMBL/GenBank/DDBJ databases">
        <title>Genome assembly of Steccherinum ochraceum LE-BIN_3174, the white-rot fungus of the Steccherinaceae family (The Residual Polyporoid clade, Polyporales, Basidiomycota).</title>
        <authorList>
            <person name="Fedorova T.V."/>
            <person name="Glazunova O.A."/>
            <person name="Landesman E.O."/>
            <person name="Moiseenko K.V."/>
            <person name="Psurtseva N.V."/>
            <person name="Savinova O.S."/>
            <person name="Shakhova N.V."/>
            <person name="Tyazhelova T.V."/>
            <person name="Vasina D.V."/>
        </authorList>
    </citation>
    <scope>NUCLEOTIDE SEQUENCE [LARGE SCALE GENOMIC DNA]</scope>
    <source>
        <strain evidence="16 17">LE-BIN_3174</strain>
    </source>
</reference>
<dbReference type="GO" id="GO:0016020">
    <property type="term" value="C:membrane"/>
    <property type="evidence" value="ECO:0007669"/>
    <property type="project" value="UniProtKB-SubCell"/>
</dbReference>
<dbReference type="Pfam" id="PF00067">
    <property type="entry name" value="p450"/>
    <property type="match status" value="2"/>
</dbReference>
<dbReference type="InterPro" id="IPR017972">
    <property type="entry name" value="Cyt_P450_CS"/>
</dbReference>